<evidence type="ECO:0000256" key="1">
    <source>
        <dbReference type="ARBA" id="ARBA00022448"/>
    </source>
</evidence>
<dbReference type="HAMAP" id="MF_02103">
    <property type="entry name" value="LutB"/>
    <property type="match status" value="1"/>
</dbReference>
<dbReference type="InterPro" id="IPR009051">
    <property type="entry name" value="Helical_ferredxn"/>
</dbReference>
<dbReference type="InterPro" id="IPR004452">
    <property type="entry name" value="LutB/LldF"/>
</dbReference>
<keyword evidence="3 8" id="KW-0479">Metal-binding</keyword>
<dbReference type="AlphaFoldDB" id="A0A3L7K0R5"/>
<keyword evidence="6 8" id="KW-0408">Iron</keyword>
<name>A0A3L7K0R5_9BACI</name>
<proteinExistence type="inferred from homology"/>
<dbReference type="SUPFAM" id="SSF46548">
    <property type="entry name" value="alpha-helical ferredoxin"/>
    <property type="match status" value="1"/>
</dbReference>
<dbReference type="RefSeq" id="WP_121681323.1">
    <property type="nucleotide sequence ID" value="NZ_RCVZ01000010.1"/>
</dbReference>
<dbReference type="InterPro" id="IPR003741">
    <property type="entry name" value="LUD_dom"/>
</dbReference>
<dbReference type="Gene3D" id="3.40.50.10420">
    <property type="entry name" value="NagB/RpiA/CoA transferase-like"/>
    <property type="match status" value="1"/>
</dbReference>
<dbReference type="SUPFAM" id="SSF100950">
    <property type="entry name" value="NagB/RpiA/CoA transferase-like"/>
    <property type="match status" value="1"/>
</dbReference>
<dbReference type="InterPro" id="IPR024569">
    <property type="entry name" value="LutB_C"/>
</dbReference>
<dbReference type="PANTHER" id="PTHR47153:SF2">
    <property type="entry name" value="LACTATE UTILIZATION PROTEIN B"/>
    <property type="match status" value="1"/>
</dbReference>
<keyword evidence="1 8" id="KW-0813">Transport</keyword>
<feature type="binding site" evidence="8">
    <location>
        <position position="323"/>
    </location>
    <ligand>
        <name>[4Fe-4S] cluster</name>
        <dbReference type="ChEBI" id="CHEBI:49883"/>
        <label>2</label>
    </ligand>
</feature>
<evidence type="ECO:0000313" key="11">
    <source>
        <dbReference type="Proteomes" id="UP000276770"/>
    </source>
</evidence>
<feature type="binding site" evidence="8">
    <location>
        <position position="373"/>
    </location>
    <ligand>
        <name>[4Fe-4S] cluster</name>
        <dbReference type="ChEBI" id="CHEBI:49883"/>
        <label>1</label>
    </ligand>
</feature>
<evidence type="ECO:0000256" key="4">
    <source>
        <dbReference type="ARBA" id="ARBA00022737"/>
    </source>
</evidence>
<feature type="domain" description="4Fe-4S ferredoxin-type" evidence="9">
    <location>
        <begin position="303"/>
        <end position="334"/>
    </location>
</feature>
<evidence type="ECO:0000256" key="6">
    <source>
        <dbReference type="ARBA" id="ARBA00023004"/>
    </source>
</evidence>
<dbReference type="InterPro" id="IPR024185">
    <property type="entry name" value="FTHF_cligase-like_sf"/>
</dbReference>
<dbReference type="GO" id="GO:0051539">
    <property type="term" value="F:4 iron, 4 sulfur cluster binding"/>
    <property type="evidence" value="ECO:0007669"/>
    <property type="project" value="UniProtKB-KW"/>
</dbReference>
<protein>
    <recommendedName>
        <fullName evidence="8">Lactate utilization protein B</fullName>
    </recommendedName>
</protein>
<gene>
    <name evidence="8" type="primary">lutB</name>
    <name evidence="10" type="ORF">D9X91_14295</name>
</gene>
<dbReference type="EMBL" id="RCVZ01000010">
    <property type="protein sequence ID" value="RLQ94232.1"/>
    <property type="molecule type" value="Genomic_DNA"/>
</dbReference>
<dbReference type="InterPro" id="IPR017896">
    <property type="entry name" value="4Fe4S_Fe-S-bd"/>
</dbReference>
<dbReference type="GO" id="GO:0046872">
    <property type="term" value="F:metal ion binding"/>
    <property type="evidence" value="ECO:0007669"/>
    <property type="project" value="UniProtKB-KW"/>
</dbReference>
<dbReference type="Pfam" id="PF02589">
    <property type="entry name" value="LUD_dom"/>
    <property type="match status" value="1"/>
</dbReference>
<keyword evidence="5 8" id="KW-0249">Electron transport</keyword>
<evidence type="ECO:0000256" key="8">
    <source>
        <dbReference type="HAMAP-Rule" id="MF_02103"/>
    </source>
</evidence>
<evidence type="ECO:0000256" key="3">
    <source>
        <dbReference type="ARBA" id="ARBA00022723"/>
    </source>
</evidence>
<dbReference type="Pfam" id="PF11870">
    <property type="entry name" value="LutB_C"/>
    <property type="match status" value="1"/>
</dbReference>
<feature type="binding site" evidence="8">
    <location>
        <position position="319"/>
    </location>
    <ligand>
        <name>[4Fe-4S] cluster</name>
        <dbReference type="ChEBI" id="CHEBI:49883"/>
        <label>1</label>
    </ligand>
</feature>
<dbReference type="PANTHER" id="PTHR47153">
    <property type="entry name" value="LACTATE UTILIZATION PROTEIN B"/>
    <property type="match status" value="1"/>
</dbReference>
<keyword evidence="2 8" id="KW-0004">4Fe-4S</keyword>
<organism evidence="10 11">
    <name type="scientific">Falsibacillus albus</name>
    <dbReference type="NCBI Taxonomy" id="2478915"/>
    <lineage>
        <taxon>Bacteria</taxon>
        <taxon>Bacillati</taxon>
        <taxon>Bacillota</taxon>
        <taxon>Bacilli</taxon>
        <taxon>Bacillales</taxon>
        <taxon>Bacillaceae</taxon>
        <taxon>Falsibacillus</taxon>
    </lineage>
</organism>
<accession>A0A3L7K0R5</accession>
<dbReference type="PROSITE" id="PS51379">
    <property type="entry name" value="4FE4S_FER_2"/>
    <property type="match status" value="1"/>
</dbReference>
<comment type="similarity">
    <text evidence="8">Belongs to the LutB/YkgF family.</text>
</comment>
<dbReference type="Gene3D" id="1.10.1060.10">
    <property type="entry name" value="Alpha-helical ferredoxin"/>
    <property type="match status" value="1"/>
</dbReference>
<evidence type="ECO:0000313" key="10">
    <source>
        <dbReference type="EMBL" id="RLQ94232.1"/>
    </source>
</evidence>
<dbReference type="NCBIfam" id="TIGR00273">
    <property type="entry name" value="LutB/LldF family L-lactate oxidation iron-sulfur protein"/>
    <property type="match status" value="1"/>
</dbReference>
<evidence type="ECO:0000256" key="2">
    <source>
        <dbReference type="ARBA" id="ARBA00022485"/>
    </source>
</evidence>
<dbReference type="PROSITE" id="PS00198">
    <property type="entry name" value="4FE4S_FER_1"/>
    <property type="match status" value="1"/>
</dbReference>
<evidence type="ECO:0000259" key="9">
    <source>
        <dbReference type="PROSITE" id="PS51379"/>
    </source>
</evidence>
<feature type="binding site" evidence="8">
    <location>
        <position position="366"/>
    </location>
    <ligand>
        <name>[4Fe-4S] cluster</name>
        <dbReference type="ChEBI" id="CHEBI:49883"/>
        <label>2</label>
    </ligand>
</feature>
<comment type="function">
    <text evidence="8">Is involved in L-lactate degradation and allows cells to grow with lactate as the sole carbon source. Has probably a role as an electron transporter during oxidation of L-lactate.</text>
</comment>
<dbReference type="InterPro" id="IPR017900">
    <property type="entry name" value="4Fe4S_Fe_S_CS"/>
</dbReference>
<feature type="binding site" evidence="8">
    <location>
        <position position="369"/>
    </location>
    <ligand>
        <name>[4Fe-4S] cluster</name>
        <dbReference type="ChEBI" id="CHEBI:49883"/>
        <label>2</label>
    </ligand>
</feature>
<comment type="caution">
    <text evidence="10">The sequence shown here is derived from an EMBL/GenBank/DDBJ whole genome shotgun (WGS) entry which is preliminary data.</text>
</comment>
<evidence type="ECO:0000256" key="5">
    <source>
        <dbReference type="ARBA" id="ARBA00022982"/>
    </source>
</evidence>
<keyword evidence="4 8" id="KW-0677">Repeat</keyword>
<keyword evidence="7 8" id="KW-0411">Iron-sulfur</keyword>
<dbReference type="InterPro" id="IPR037171">
    <property type="entry name" value="NagB/RpiA_transferase-like"/>
</dbReference>
<dbReference type="Proteomes" id="UP000276770">
    <property type="component" value="Unassembled WGS sequence"/>
</dbReference>
<evidence type="ECO:0000256" key="7">
    <source>
        <dbReference type="ARBA" id="ARBA00023014"/>
    </source>
</evidence>
<keyword evidence="11" id="KW-1185">Reference proteome</keyword>
<dbReference type="InterPro" id="IPR022825">
    <property type="entry name" value="LutB"/>
</dbReference>
<sequence>MSIKIGEGAFSKRVDTGLGNQFMRGAVRSAQERLQGNRLNAAEELGDWESWRSLAKEIRQHTMEYLDFYLGELSENIAQRGGHVFFAQTAEEANQYIRNVVKKSSGRKIVKSKSMVTEEIGLNQALEDIGCEVIESDLGEYILQIDEQDPPSHIVAPALHKNKEQIRDVFKDRLGYAKSEDPDELTLFAREQLRKEFLAADVGITGCNFAVAESGSIALVTNEGNARMVTALPKAQITVMGMERIVPTWEELDVMVSLLTRSAVGQKLTSYVTALTGPKDEGDVDGPEEFHLVIVDNGRSNILGTEFQEALHCIRCAACINVCPVYRHIGGHAYGSIYPGPIGAVLTPLLAGYDDYKELPFASSLCAACTDACPVKIPLHELLIRHRQKIIEVDKRNDLAEWLAMKGFELGMGSSNLYKMGTKLAPSVVKPFTKDGKISSGPGLLKAWTDNREFPAPEKERFRDWFKNRSMEGGINDERAHSK</sequence>
<feature type="binding site" evidence="8">
    <location>
        <position position="313"/>
    </location>
    <ligand>
        <name>[4Fe-4S] cluster</name>
        <dbReference type="ChEBI" id="CHEBI:49883"/>
        <label>1</label>
    </ligand>
</feature>
<dbReference type="OrthoDB" id="9782337at2"/>
<feature type="binding site" evidence="8">
    <location>
        <position position="316"/>
    </location>
    <ligand>
        <name>[4Fe-4S] cluster</name>
        <dbReference type="ChEBI" id="CHEBI:49883"/>
        <label>1</label>
    </ligand>
</feature>
<dbReference type="Pfam" id="PF13183">
    <property type="entry name" value="Fer4_8"/>
    <property type="match status" value="1"/>
</dbReference>
<dbReference type="GO" id="GO:0006089">
    <property type="term" value="P:lactate metabolic process"/>
    <property type="evidence" value="ECO:0007669"/>
    <property type="project" value="UniProtKB-UniRule"/>
</dbReference>
<reference evidence="10 11" key="1">
    <citation type="submission" date="2018-10" db="EMBL/GenBank/DDBJ databases">
        <title>Falsibacillus sp. genome draft.</title>
        <authorList>
            <person name="Shi S."/>
        </authorList>
    </citation>
    <scope>NUCLEOTIDE SEQUENCE [LARGE SCALE GENOMIC DNA]</scope>
    <source>
        <strain evidence="10 11">GY 10110</strain>
    </source>
</reference>